<proteinExistence type="inferred from homology"/>
<dbReference type="SUPFAM" id="SSF50978">
    <property type="entry name" value="WD40 repeat-like"/>
    <property type="match status" value="1"/>
</dbReference>
<dbReference type="GO" id="GO:0031080">
    <property type="term" value="C:nuclear pore outer ring"/>
    <property type="evidence" value="ECO:0007669"/>
    <property type="project" value="TreeGrafter"/>
</dbReference>
<dbReference type="GO" id="GO:0015031">
    <property type="term" value="P:protein transport"/>
    <property type="evidence" value="ECO:0007669"/>
    <property type="project" value="UniProtKB-KW"/>
</dbReference>
<keyword evidence="14" id="KW-1185">Reference proteome</keyword>
<dbReference type="InterPro" id="IPR037363">
    <property type="entry name" value="Sec13/Seh1_fam"/>
</dbReference>
<keyword evidence="3" id="KW-0813">Transport</keyword>
<evidence type="ECO:0000256" key="1">
    <source>
        <dbReference type="ARBA" id="ARBA00004567"/>
    </source>
</evidence>
<dbReference type="OrthoDB" id="5566198at2759"/>
<protein>
    <submittedName>
        <fullName evidence="13">WD40-repeat-containing domain protein</fullName>
    </submittedName>
</protein>
<dbReference type="Pfam" id="PF00400">
    <property type="entry name" value="WD40"/>
    <property type="match status" value="3"/>
</dbReference>
<gene>
    <name evidence="13" type="ORF">BDP27DRAFT_1282133</name>
</gene>
<keyword evidence="9" id="KW-0906">Nuclear pore complex</keyword>
<dbReference type="PANTHER" id="PTHR11024:SF3">
    <property type="entry name" value="NUCLEOPORIN SEH1"/>
    <property type="match status" value="1"/>
</dbReference>
<evidence type="ECO:0000256" key="12">
    <source>
        <dbReference type="SAM" id="MobiDB-lite"/>
    </source>
</evidence>
<dbReference type="InterPro" id="IPR015943">
    <property type="entry name" value="WD40/YVTN_repeat-like_dom_sf"/>
</dbReference>
<keyword evidence="6" id="KW-0509">mRNA transport</keyword>
<evidence type="ECO:0000313" key="13">
    <source>
        <dbReference type="EMBL" id="KAF9078137.1"/>
    </source>
</evidence>
<dbReference type="GO" id="GO:0034198">
    <property type="term" value="P:cellular response to amino acid starvation"/>
    <property type="evidence" value="ECO:0007669"/>
    <property type="project" value="TreeGrafter"/>
</dbReference>
<evidence type="ECO:0000256" key="2">
    <source>
        <dbReference type="ARBA" id="ARBA00010102"/>
    </source>
</evidence>
<dbReference type="GO" id="GO:0051028">
    <property type="term" value="P:mRNA transport"/>
    <property type="evidence" value="ECO:0007669"/>
    <property type="project" value="UniProtKB-KW"/>
</dbReference>
<dbReference type="Proteomes" id="UP000772434">
    <property type="component" value="Unassembled WGS sequence"/>
</dbReference>
<comment type="subcellular location">
    <subcellularLocation>
        <location evidence="1">Nucleus</location>
        <location evidence="1">Nuclear pore complex</location>
    </subcellularLocation>
</comment>
<evidence type="ECO:0000256" key="4">
    <source>
        <dbReference type="ARBA" id="ARBA00022574"/>
    </source>
</evidence>
<dbReference type="PANTHER" id="PTHR11024">
    <property type="entry name" value="NUCLEAR PORE COMPLEX PROTEIN SEC13 / SEH1 FAMILY MEMBER"/>
    <property type="match status" value="1"/>
</dbReference>
<keyword evidence="5" id="KW-0677">Repeat</keyword>
<keyword evidence="8" id="KW-0811">Translocation</keyword>
<keyword evidence="4 11" id="KW-0853">WD repeat</keyword>
<sequence>MPQTNLIASAHSDLITCASYDWYGLRLATCGLDQRVYTNGSSSNSGIKLASTWKAHDAPLTHVCWAHPQFGQVIATAGIDGLVKIWERSTSQSTNGGWDEKAIFLDAAGSVRQIEFAPCSSGSASSSWLRLASVSTDGWLRVYECLDLGRMGDWALKEAVVLELNSTHGGWALSWCKDSSAEGGQLIAVVASAAEGGSGNKSGSGGVKNETPSTTTSTTITTVSWAPSCGRSYHLIATGGRDGHVRIYKVFGPSWDEGEPEEEKNRYSSTLVADFDDHATIGGQKSSTTIGGQVSKVEWNVTGTILASTGSDGRVRLWKAATGAGGGGGRVWRGVGSVGVEAK</sequence>
<accession>A0A9P5UG94</accession>
<dbReference type="GO" id="GO:1904263">
    <property type="term" value="P:positive regulation of TORC1 signaling"/>
    <property type="evidence" value="ECO:0007669"/>
    <property type="project" value="TreeGrafter"/>
</dbReference>
<keyword evidence="10" id="KW-0539">Nucleus</keyword>
<evidence type="ECO:0000256" key="6">
    <source>
        <dbReference type="ARBA" id="ARBA00022816"/>
    </source>
</evidence>
<dbReference type="EMBL" id="JADNRY010000002">
    <property type="protein sequence ID" value="KAF9078137.1"/>
    <property type="molecule type" value="Genomic_DNA"/>
</dbReference>
<evidence type="ECO:0000256" key="8">
    <source>
        <dbReference type="ARBA" id="ARBA00023010"/>
    </source>
</evidence>
<dbReference type="InterPro" id="IPR036322">
    <property type="entry name" value="WD40_repeat_dom_sf"/>
</dbReference>
<feature type="compositionally biased region" description="Low complexity" evidence="12">
    <location>
        <begin position="207"/>
        <end position="219"/>
    </location>
</feature>
<dbReference type="InterPro" id="IPR001680">
    <property type="entry name" value="WD40_rpt"/>
</dbReference>
<evidence type="ECO:0000313" key="14">
    <source>
        <dbReference type="Proteomes" id="UP000772434"/>
    </source>
</evidence>
<dbReference type="PROSITE" id="PS50082">
    <property type="entry name" value="WD_REPEATS_2"/>
    <property type="match status" value="2"/>
</dbReference>
<evidence type="ECO:0000256" key="7">
    <source>
        <dbReference type="ARBA" id="ARBA00022927"/>
    </source>
</evidence>
<keyword evidence="7" id="KW-0653">Protein transport</keyword>
<evidence type="ECO:0000256" key="9">
    <source>
        <dbReference type="ARBA" id="ARBA00023132"/>
    </source>
</evidence>
<evidence type="ECO:0000256" key="11">
    <source>
        <dbReference type="PROSITE-ProRule" id="PRU00221"/>
    </source>
</evidence>
<feature type="repeat" description="WD" evidence="11">
    <location>
        <begin position="294"/>
        <end position="323"/>
    </location>
</feature>
<feature type="repeat" description="WD" evidence="11">
    <location>
        <begin position="53"/>
        <end position="96"/>
    </location>
</feature>
<organism evidence="13 14">
    <name type="scientific">Rhodocollybia butyracea</name>
    <dbReference type="NCBI Taxonomy" id="206335"/>
    <lineage>
        <taxon>Eukaryota</taxon>
        <taxon>Fungi</taxon>
        <taxon>Dikarya</taxon>
        <taxon>Basidiomycota</taxon>
        <taxon>Agaricomycotina</taxon>
        <taxon>Agaricomycetes</taxon>
        <taxon>Agaricomycetidae</taxon>
        <taxon>Agaricales</taxon>
        <taxon>Marasmiineae</taxon>
        <taxon>Omphalotaceae</taxon>
        <taxon>Rhodocollybia</taxon>
    </lineage>
</organism>
<evidence type="ECO:0000256" key="3">
    <source>
        <dbReference type="ARBA" id="ARBA00022448"/>
    </source>
</evidence>
<dbReference type="AlphaFoldDB" id="A0A9P5UG94"/>
<dbReference type="Gene3D" id="2.130.10.10">
    <property type="entry name" value="YVTN repeat-like/Quinoprotein amine dehydrogenase"/>
    <property type="match status" value="1"/>
</dbReference>
<feature type="region of interest" description="Disordered" evidence="12">
    <location>
        <begin position="196"/>
        <end position="219"/>
    </location>
</feature>
<name>A0A9P5UG94_9AGAR</name>
<evidence type="ECO:0000256" key="10">
    <source>
        <dbReference type="ARBA" id="ARBA00023242"/>
    </source>
</evidence>
<comment type="similarity">
    <text evidence="2">Belongs to the WD repeat SEC13 family.</text>
</comment>
<feature type="compositionally biased region" description="Gly residues" evidence="12">
    <location>
        <begin position="196"/>
        <end position="206"/>
    </location>
</feature>
<comment type="caution">
    <text evidence="13">The sequence shown here is derived from an EMBL/GenBank/DDBJ whole genome shotgun (WGS) entry which is preliminary data.</text>
</comment>
<dbReference type="GO" id="GO:0005198">
    <property type="term" value="F:structural molecule activity"/>
    <property type="evidence" value="ECO:0007669"/>
    <property type="project" value="InterPro"/>
</dbReference>
<dbReference type="GO" id="GO:0035859">
    <property type="term" value="C:Seh1-associated complex"/>
    <property type="evidence" value="ECO:0007669"/>
    <property type="project" value="TreeGrafter"/>
</dbReference>
<evidence type="ECO:0000256" key="5">
    <source>
        <dbReference type="ARBA" id="ARBA00022737"/>
    </source>
</evidence>
<dbReference type="SMART" id="SM00320">
    <property type="entry name" value="WD40"/>
    <property type="match status" value="5"/>
</dbReference>
<reference evidence="13" key="1">
    <citation type="submission" date="2020-11" db="EMBL/GenBank/DDBJ databases">
        <authorList>
            <consortium name="DOE Joint Genome Institute"/>
            <person name="Ahrendt S."/>
            <person name="Riley R."/>
            <person name="Andreopoulos W."/>
            <person name="Labutti K."/>
            <person name="Pangilinan J."/>
            <person name="Ruiz-Duenas F.J."/>
            <person name="Barrasa J.M."/>
            <person name="Sanchez-Garcia M."/>
            <person name="Camarero S."/>
            <person name="Miyauchi S."/>
            <person name="Serrano A."/>
            <person name="Linde D."/>
            <person name="Babiker R."/>
            <person name="Drula E."/>
            <person name="Ayuso-Fernandez I."/>
            <person name="Pacheco R."/>
            <person name="Padilla G."/>
            <person name="Ferreira P."/>
            <person name="Barriuso J."/>
            <person name="Kellner H."/>
            <person name="Castanera R."/>
            <person name="Alfaro M."/>
            <person name="Ramirez L."/>
            <person name="Pisabarro A.G."/>
            <person name="Kuo A."/>
            <person name="Tritt A."/>
            <person name="Lipzen A."/>
            <person name="He G."/>
            <person name="Yan M."/>
            <person name="Ng V."/>
            <person name="Cullen D."/>
            <person name="Martin F."/>
            <person name="Rosso M.-N."/>
            <person name="Henrissat B."/>
            <person name="Hibbett D."/>
            <person name="Martinez A.T."/>
            <person name="Grigoriev I.V."/>
        </authorList>
    </citation>
    <scope>NUCLEOTIDE SEQUENCE</scope>
    <source>
        <strain evidence="13">AH 40177</strain>
    </source>
</reference>